<dbReference type="GO" id="GO:0004553">
    <property type="term" value="F:hydrolase activity, hydrolyzing O-glycosyl compounds"/>
    <property type="evidence" value="ECO:0007669"/>
    <property type="project" value="TreeGrafter"/>
</dbReference>
<dbReference type="SUPFAM" id="SSF51445">
    <property type="entry name" value="(Trans)glycosidases"/>
    <property type="match status" value="1"/>
</dbReference>
<feature type="chain" id="PRO_5012640144" evidence="1">
    <location>
        <begin position="25"/>
        <end position="888"/>
    </location>
</feature>
<dbReference type="EMBL" id="FUZZ01000001">
    <property type="protein sequence ID" value="SKC94865.1"/>
    <property type="molecule type" value="Genomic_DNA"/>
</dbReference>
<keyword evidence="5" id="KW-1185">Reference proteome</keyword>
<keyword evidence="4" id="KW-0378">Hydrolase</keyword>
<organism evidence="4 5">
    <name type="scientific">Chitinophaga ginsengisegetis</name>
    <dbReference type="NCBI Taxonomy" id="393003"/>
    <lineage>
        <taxon>Bacteria</taxon>
        <taxon>Pseudomonadati</taxon>
        <taxon>Bacteroidota</taxon>
        <taxon>Chitinophagia</taxon>
        <taxon>Chitinophagales</taxon>
        <taxon>Chitinophagaceae</taxon>
        <taxon>Chitinophaga</taxon>
    </lineage>
</organism>
<protein>
    <submittedName>
        <fullName evidence="4">Glycosyl hydrolase catalytic core</fullName>
    </submittedName>
</protein>
<reference evidence="4 5" key="1">
    <citation type="submission" date="2017-02" db="EMBL/GenBank/DDBJ databases">
        <authorList>
            <person name="Peterson S.W."/>
        </authorList>
    </citation>
    <scope>NUCLEOTIDE SEQUENCE [LARGE SCALE GENOMIC DNA]</scope>
    <source>
        <strain evidence="4 5">DSM 18108</strain>
    </source>
</reference>
<gene>
    <name evidence="4" type="ORF">SAMN05660461_0135</name>
</gene>
<dbReference type="InterPro" id="IPR041286">
    <property type="entry name" value="MBG_2"/>
</dbReference>
<keyword evidence="1" id="KW-0732">Signal</keyword>
<dbReference type="Gene3D" id="3.30.160.710">
    <property type="match status" value="1"/>
</dbReference>
<dbReference type="Pfam" id="PF11790">
    <property type="entry name" value="Glyco_hydro_cc"/>
    <property type="match status" value="1"/>
</dbReference>
<dbReference type="InterPro" id="IPR051923">
    <property type="entry name" value="Glycosyl_Hydrolase_39"/>
</dbReference>
<dbReference type="Proteomes" id="UP000190166">
    <property type="component" value="Unassembled WGS sequence"/>
</dbReference>
<proteinExistence type="predicted"/>
<name>A0A1T5N309_9BACT</name>
<dbReference type="AlphaFoldDB" id="A0A1T5N309"/>
<evidence type="ECO:0000259" key="2">
    <source>
        <dbReference type="Pfam" id="PF11790"/>
    </source>
</evidence>
<evidence type="ECO:0000313" key="4">
    <source>
        <dbReference type="EMBL" id="SKC94865.1"/>
    </source>
</evidence>
<dbReference type="PANTHER" id="PTHR12631">
    <property type="entry name" value="ALPHA-L-IDURONIDASE"/>
    <property type="match status" value="1"/>
</dbReference>
<evidence type="ECO:0000259" key="3">
    <source>
        <dbReference type="Pfam" id="PF18676"/>
    </source>
</evidence>
<dbReference type="PANTHER" id="PTHR12631:SF10">
    <property type="entry name" value="BETA-XYLOSIDASE-LIKE PROTEIN-RELATED"/>
    <property type="match status" value="1"/>
</dbReference>
<dbReference type="STRING" id="393003.SAMN05660461_0135"/>
<dbReference type="Pfam" id="PF18676">
    <property type="entry name" value="MBG_2"/>
    <property type="match status" value="1"/>
</dbReference>
<feature type="domain" description="MBG" evidence="3">
    <location>
        <begin position="721"/>
        <end position="796"/>
    </location>
</feature>
<feature type="signal peptide" evidence="1">
    <location>
        <begin position="1"/>
        <end position="24"/>
    </location>
</feature>
<evidence type="ECO:0000313" key="5">
    <source>
        <dbReference type="Proteomes" id="UP000190166"/>
    </source>
</evidence>
<feature type="domain" description="Asl1-like glycosyl hydrolase catalytic" evidence="2">
    <location>
        <begin position="129"/>
        <end position="265"/>
    </location>
</feature>
<accession>A0A1T5N309</accession>
<sequence length="888" mass="98537">MINQIIRCITICITFLLPYITLSAQTGSPWGVCAHAQKNPEWPMIDNELLKCQQAGIKWMRVDIQFSYVCATAGVMQFSRYDSLLLKCRQYGIQILPILQAFDSEITKPRPDMVPIYNHLPEWRAFVNAVVTRYHGDMKYWEIWNEQDGGFWKPSPNATQYVPVLKAAYEEIKSIDTACAVIVGGLSGWNTDYLKNMYNAGAKGYFDKIAVHPYGYATDKSARIIRMRNDFYAEMKLRGDSGMPVWITESGGSSFVAPTIQKQPQFVVKAIRYALHKLGKDTTSFKVGIAVSPRVPNLDEVETWRSWLPGITLEPIPFSELATVDPAEFPVILGSESTTTDQPLLEPLRNYVINGGLMLAVNVLPFYYTGIQNPDGTWSNVSQTGITYPYFRLGFEAFWTKPGIPQSTTRIAVSPDALAGGVPALSNVLVDRFISPKNLQPGDTYYPIIHAYNSTDVNVGEAMSLFTYGDWQGGILMGTASLAGGYSESDQANLLQRVYLNYLSLGVEKIFWYDLHNDGNNAADKESNFGLLRWDFSPKPSYNAYKEMTGYLGSNPGFVKRLPTVDNDIWALAFRKQEDSSAVLAVWSADTAVTYNVLHRDSLIATYKGAKVRFIVLNDSIGAYKIGIPGNLRMDSIAWKQYGDADFALTAGSDNTLLPVTFSGGNPALTRVYRDSTANNQWKVKILGAGTDTITATQWDYNVYPSAEKIQRTLVISPALLTATPKDTSRIYGMPNPAFEIDYTGFVYDDDSTVITQRPVLTSTATLYSFPGQYPITAAGAAAANYSFIYNNGTLTVGESTNSTKGTPNVLTGVFLGSTTLMSNMFSTYAGTAFYQLVDLSGRRIFAQNVTLRKGINLFQFQVPNVARGIYIATVTTPRWRISVKIFK</sequence>
<dbReference type="Gene3D" id="3.20.20.80">
    <property type="entry name" value="Glycosidases"/>
    <property type="match status" value="2"/>
</dbReference>
<dbReference type="InterPro" id="IPR024655">
    <property type="entry name" value="Asl1_glyco_hydro_catalytic"/>
</dbReference>
<dbReference type="RefSeq" id="WP_079467493.1">
    <property type="nucleotide sequence ID" value="NZ_FUZZ01000001.1"/>
</dbReference>
<evidence type="ECO:0000256" key="1">
    <source>
        <dbReference type="SAM" id="SignalP"/>
    </source>
</evidence>
<dbReference type="InterPro" id="IPR017853">
    <property type="entry name" value="GH"/>
</dbReference>